<feature type="region of interest" description="Disordered" evidence="1">
    <location>
        <begin position="95"/>
        <end position="201"/>
    </location>
</feature>
<organism evidence="2">
    <name type="scientific">Chromera velia CCMP2878</name>
    <dbReference type="NCBI Taxonomy" id="1169474"/>
    <lineage>
        <taxon>Eukaryota</taxon>
        <taxon>Sar</taxon>
        <taxon>Alveolata</taxon>
        <taxon>Colpodellida</taxon>
        <taxon>Chromeraceae</taxon>
        <taxon>Chromera</taxon>
    </lineage>
</organism>
<feature type="compositionally biased region" description="Basic and acidic residues" evidence="1">
    <location>
        <begin position="134"/>
        <end position="151"/>
    </location>
</feature>
<dbReference type="EMBL" id="CDMZ01002003">
    <property type="protein sequence ID" value="CEM40255.1"/>
    <property type="molecule type" value="Genomic_DNA"/>
</dbReference>
<reference evidence="2" key="1">
    <citation type="submission" date="2014-11" db="EMBL/GenBank/DDBJ databases">
        <authorList>
            <person name="Otto D Thomas"/>
            <person name="Naeem Raeece"/>
        </authorList>
    </citation>
    <scope>NUCLEOTIDE SEQUENCE</scope>
</reference>
<proteinExistence type="predicted"/>
<sequence length="232" mass="25407">MGSLTWGVYEFPPVPARRRVIKMRQVITLGRTFMPRGEAKERMGQMDGALGRQGKEIQRLATEVLHLQDSKAVRQALRNEGGDVVNAIVSLTSSSSSSSSLVLRPAEGGPQGGMGGKGNEGTELGDVKMTGVEGSEKKVNGRRERDRDIKRREAKAKMQRVRVPAETALEDRAPAQKRERQPRGSKDVEGRAEIKGLARPEKATLDVKVPKFSIATPELDMQINTPGPTEQQ</sequence>
<dbReference type="PhylomeDB" id="A0A0G4H8H9"/>
<accession>A0A0G4H8H9</accession>
<dbReference type="VEuPathDB" id="CryptoDB:Cvel_25175"/>
<dbReference type="AlphaFoldDB" id="A0A0G4H8H9"/>
<gene>
    <name evidence="2" type="ORF">Cvel_25175</name>
</gene>
<protein>
    <submittedName>
        <fullName evidence="2">Uncharacterized protein</fullName>
    </submittedName>
</protein>
<evidence type="ECO:0000256" key="1">
    <source>
        <dbReference type="SAM" id="MobiDB-lite"/>
    </source>
</evidence>
<feature type="compositionally biased region" description="Basic and acidic residues" evidence="1">
    <location>
        <begin position="169"/>
        <end position="201"/>
    </location>
</feature>
<name>A0A0G4H8H9_9ALVE</name>
<feature type="compositionally biased region" description="Gly residues" evidence="1">
    <location>
        <begin position="109"/>
        <end position="119"/>
    </location>
</feature>
<evidence type="ECO:0000313" key="2">
    <source>
        <dbReference type="EMBL" id="CEM40255.1"/>
    </source>
</evidence>